<name>A0A938WL44_9BACT</name>
<dbReference type="NCBIfam" id="TIGR00125">
    <property type="entry name" value="cyt_tran_rel"/>
    <property type="match status" value="1"/>
</dbReference>
<comment type="catalytic activity">
    <reaction evidence="8 9">
        <text>(R)-4'-phosphopantetheine + ATP + H(+) = 3'-dephospho-CoA + diphosphate</text>
        <dbReference type="Rhea" id="RHEA:19801"/>
        <dbReference type="ChEBI" id="CHEBI:15378"/>
        <dbReference type="ChEBI" id="CHEBI:30616"/>
        <dbReference type="ChEBI" id="CHEBI:33019"/>
        <dbReference type="ChEBI" id="CHEBI:57328"/>
        <dbReference type="ChEBI" id="CHEBI:61723"/>
        <dbReference type="EC" id="2.7.7.3"/>
    </reaction>
</comment>
<comment type="caution">
    <text evidence="11">The sequence shown here is derived from an EMBL/GenBank/DDBJ whole genome shotgun (WGS) entry which is preliminary data.</text>
</comment>
<protein>
    <recommendedName>
        <fullName evidence="9">Phosphopantetheine adenylyltransferase</fullName>
        <ecNumber evidence="9">2.7.7.3</ecNumber>
    </recommendedName>
    <alternativeName>
        <fullName evidence="9">Dephospho-CoA pyrophosphorylase</fullName>
    </alternativeName>
    <alternativeName>
        <fullName evidence="9">Pantetheine-phosphate adenylyltransferase</fullName>
        <shortName evidence="9">PPAT</shortName>
    </alternativeName>
</protein>
<evidence type="ECO:0000256" key="3">
    <source>
        <dbReference type="ARBA" id="ARBA00022695"/>
    </source>
</evidence>
<feature type="binding site" evidence="9">
    <location>
        <position position="73"/>
    </location>
    <ligand>
        <name>substrate</name>
    </ligand>
</feature>
<keyword evidence="7 9" id="KW-0173">Coenzyme A biosynthesis</keyword>
<dbReference type="EMBL" id="JACJJL010000001">
    <property type="protein sequence ID" value="MBM6660228.1"/>
    <property type="molecule type" value="Genomic_DNA"/>
</dbReference>
<dbReference type="Pfam" id="PF01467">
    <property type="entry name" value="CTP_transf_like"/>
    <property type="match status" value="1"/>
</dbReference>
<feature type="binding site" evidence="9">
    <location>
        <position position="98"/>
    </location>
    <ligand>
        <name>ATP</name>
        <dbReference type="ChEBI" id="CHEBI:30616"/>
    </ligand>
</feature>
<keyword evidence="3 9" id="KW-0548">Nucleotidyltransferase</keyword>
<evidence type="ECO:0000313" key="11">
    <source>
        <dbReference type="EMBL" id="MBM6660228.1"/>
    </source>
</evidence>
<dbReference type="PANTHER" id="PTHR21342">
    <property type="entry name" value="PHOSPHOPANTETHEINE ADENYLYLTRANSFERASE"/>
    <property type="match status" value="1"/>
</dbReference>
<dbReference type="Proteomes" id="UP000764045">
    <property type="component" value="Unassembled WGS sequence"/>
</dbReference>
<reference evidence="11 12" key="1">
    <citation type="journal article" date="2021" name="Sci. Rep.">
        <title>The distribution of antibiotic resistance genes in chicken gut microbiota commensals.</title>
        <authorList>
            <person name="Juricova H."/>
            <person name="Matiasovicova J."/>
            <person name="Kubasova T."/>
            <person name="Cejkova D."/>
            <person name="Rychlik I."/>
        </authorList>
    </citation>
    <scope>NUCLEOTIDE SEQUENCE [LARGE SCALE GENOMIC DNA]</scope>
    <source>
        <strain evidence="11 12">An819</strain>
    </source>
</reference>
<evidence type="ECO:0000259" key="10">
    <source>
        <dbReference type="Pfam" id="PF01467"/>
    </source>
</evidence>
<comment type="cofactor">
    <cofactor evidence="9">
        <name>Mg(2+)</name>
        <dbReference type="ChEBI" id="CHEBI:18420"/>
    </cofactor>
</comment>
<keyword evidence="12" id="KW-1185">Reference proteome</keyword>
<dbReference type="Gene3D" id="3.40.50.620">
    <property type="entry name" value="HUPs"/>
    <property type="match status" value="1"/>
</dbReference>
<evidence type="ECO:0000256" key="6">
    <source>
        <dbReference type="ARBA" id="ARBA00022842"/>
    </source>
</evidence>
<comment type="pathway">
    <text evidence="9">Cofactor biosynthesis; coenzyme A biosynthesis; CoA from (R)-pantothenate: step 4/5.</text>
</comment>
<dbReference type="RefSeq" id="WP_205106793.1">
    <property type="nucleotide sequence ID" value="NZ_CAWUJD010000001.1"/>
</dbReference>
<keyword evidence="6 9" id="KW-0460">Magnesium</keyword>
<feature type="domain" description="Cytidyltransferase-like" evidence="10">
    <location>
        <begin position="5"/>
        <end position="132"/>
    </location>
</feature>
<comment type="subcellular location">
    <subcellularLocation>
        <location evidence="9">Cytoplasm</location>
    </subcellularLocation>
</comment>
<keyword evidence="2 9" id="KW-0808">Transferase</keyword>
<dbReference type="SUPFAM" id="SSF52374">
    <property type="entry name" value="Nucleotidylyl transferase"/>
    <property type="match status" value="1"/>
</dbReference>
<gene>
    <name evidence="9 11" type="primary">coaD</name>
    <name evidence="11" type="ORF">H6B30_00415</name>
</gene>
<dbReference type="PANTHER" id="PTHR21342:SF1">
    <property type="entry name" value="PHOSPHOPANTETHEINE ADENYLYLTRANSFERASE"/>
    <property type="match status" value="1"/>
</dbReference>
<feature type="binding site" evidence="9">
    <location>
        <position position="87"/>
    </location>
    <ligand>
        <name>substrate</name>
    </ligand>
</feature>
<keyword evidence="5 9" id="KW-0067">ATP-binding</keyword>
<organism evidence="11 12">
    <name type="scientific">Marseilla massiliensis</name>
    <dbReference type="NCBI Taxonomy" id="1841864"/>
    <lineage>
        <taxon>Bacteria</taxon>
        <taxon>Pseudomonadati</taxon>
        <taxon>Bacteroidota</taxon>
        <taxon>Bacteroidia</taxon>
        <taxon>Bacteroidales</taxon>
        <taxon>Prevotellaceae</taxon>
        <taxon>Marseilla</taxon>
    </lineage>
</organism>
<evidence type="ECO:0000256" key="8">
    <source>
        <dbReference type="ARBA" id="ARBA00029346"/>
    </source>
</evidence>
<feature type="binding site" evidence="9">
    <location>
        <position position="9"/>
    </location>
    <ligand>
        <name>substrate</name>
    </ligand>
</feature>
<keyword evidence="4 9" id="KW-0547">Nucleotide-binding</keyword>
<keyword evidence="1 9" id="KW-0963">Cytoplasm</keyword>
<comment type="similarity">
    <text evidence="9">Belongs to the bacterial CoaD family.</text>
</comment>
<dbReference type="InterPro" id="IPR001980">
    <property type="entry name" value="PPAT"/>
</dbReference>
<dbReference type="HAMAP" id="MF_00151">
    <property type="entry name" value="PPAT_bact"/>
    <property type="match status" value="1"/>
</dbReference>
<dbReference type="InterPro" id="IPR004821">
    <property type="entry name" value="Cyt_trans-like"/>
</dbReference>
<dbReference type="NCBIfam" id="TIGR01510">
    <property type="entry name" value="coaD_prev_kdtB"/>
    <property type="match status" value="1"/>
</dbReference>
<feature type="binding site" evidence="9">
    <location>
        <begin position="122"/>
        <end position="128"/>
    </location>
    <ligand>
        <name>ATP</name>
        <dbReference type="ChEBI" id="CHEBI:30616"/>
    </ligand>
</feature>
<evidence type="ECO:0000256" key="2">
    <source>
        <dbReference type="ARBA" id="ARBA00022679"/>
    </source>
</evidence>
<dbReference type="GO" id="GO:0005524">
    <property type="term" value="F:ATP binding"/>
    <property type="evidence" value="ECO:0007669"/>
    <property type="project" value="UniProtKB-KW"/>
</dbReference>
<dbReference type="InterPro" id="IPR014729">
    <property type="entry name" value="Rossmann-like_a/b/a_fold"/>
</dbReference>
<evidence type="ECO:0000256" key="4">
    <source>
        <dbReference type="ARBA" id="ARBA00022741"/>
    </source>
</evidence>
<evidence type="ECO:0000256" key="5">
    <source>
        <dbReference type="ARBA" id="ARBA00022840"/>
    </source>
</evidence>
<accession>A0A938WL44</accession>
<sequence>MKIGIFVGSFDPFTTGHHAIVRRALPLFDKIVIGVGINERKKYMYSTRVRLQHIEALYASEPKIEVKSYNDLTIDFAGREGAQFIIKGVRSIKDFEYEREQADINRKIGGVDTILLYAEPQYESVSSSMVRELIHFGKDASEFIPVPPQEQHTPRQATSK</sequence>
<dbReference type="GO" id="GO:0015937">
    <property type="term" value="P:coenzyme A biosynthetic process"/>
    <property type="evidence" value="ECO:0007669"/>
    <property type="project" value="UniProtKB-UniRule"/>
</dbReference>
<evidence type="ECO:0000313" key="12">
    <source>
        <dbReference type="Proteomes" id="UP000764045"/>
    </source>
</evidence>
<dbReference type="PRINTS" id="PR01020">
    <property type="entry name" value="LPSBIOSNTHSS"/>
</dbReference>
<feature type="binding site" evidence="9">
    <location>
        <position position="17"/>
    </location>
    <ligand>
        <name>ATP</name>
        <dbReference type="ChEBI" id="CHEBI:30616"/>
    </ligand>
</feature>
<comment type="function">
    <text evidence="9">Reversibly transfers an adenylyl group from ATP to 4'-phosphopantetheine, yielding dephospho-CoA (dPCoA) and pyrophosphate.</text>
</comment>
<dbReference type="EC" id="2.7.7.3" evidence="9"/>
<dbReference type="GO" id="GO:0005737">
    <property type="term" value="C:cytoplasm"/>
    <property type="evidence" value="ECO:0007669"/>
    <property type="project" value="UniProtKB-SubCell"/>
</dbReference>
<dbReference type="AlphaFoldDB" id="A0A938WL44"/>
<feature type="site" description="Transition state stabilizer" evidence="9">
    <location>
        <position position="17"/>
    </location>
</feature>
<comment type="subunit">
    <text evidence="9">Homohexamer.</text>
</comment>
<feature type="binding site" evidence="9">
    <location>
        <begin position="88"/>
        <end position="90"/>
    </location>
    <ligand>
        <name>ATP</name>
        <dbReference type="ChEBI" id="CHEBI:30616"/>
    </ligand>
</feature>
<dbReference type="GO" id="GO:0004595">
    <property type="term" value="F:pantetheine-phosphate adenylyltransferase activity"/>
    <property type="evidence" value="ECO:0007669"/>
    <property type="project" value="UniProtKB-UniRule"/>
</dbReference>
<feature type="binding site" evidence="9">
    <location>
        <begin position="9"/>
        <end position="10"/>
    </location>
    <ligand>
        <name>ATP</name>
        <dbReference type="ChEBI" id="CHEBI:30616"/>
    </ligand>
</feature>
<proteinExistence type="inferred from homology"/>
<evidence type="ECO:0000256" key="1">
    <source>
        <dbReference type="ARBA" id="ARBA00022490"/>
    </source>
</evidence>
<feature type="binding site" evidence="9">
    <location>
        <position position="41"/>
    </location>
    <ligand>
        <name>substrate</name>
    </ligand>
</feature>
<evidence type="ECO:0000256" key="9">
    <source>
        <dbReference type="HAMAP-Rule" id="MF_00151"/>
    </source>
</evidence>
<evidence type="ECO:0000256" key="7">
    <source>
        <dbReference type="ARBA" id="ARBA00022993"/>
    </source>
</evidence>